<proteinExistence type="predicted"/>
<comment type="caution">
    <text evidence="1">The sequence shown here is derived from an EMBL/GenBank/DDBJ whole genome shotgun (WGS) entry which is preliminary data.</text>
</comment>
<evidence type="ECO:0000313" key="2">
    <source>
        <dbReference type="Proteomes" id="UP000297741"/>
    </source>
</evidence>
<gene>
    <name evidence="1" type="ORF">EEB11_18085</name>
</gene>
<accession>A0ABY2KK70</accession>
<sequence>MAKEVDMRGLCILFCLTVWSAPSRSEPAPLKATLSSLTIQDDMGGRLDRRQDEIRKLRRSGQAVELRGRCYSACTMYLGLRNVCVSPDATFGFHGPQRLFGRMSRDLFDHWSEVMAQNLRPQLQRWFMTQARFVGADVIILPGSALIQMGYSPCREAGRFVQIASAASGNP</sequence>
<evidence type="ECO:0000313" key="1">
    <source>
        <dbReference type="EMBL" id="TGD41560.1"/>
    </source>
</evidence>
<protein>
    <submittedName>
        <fullName evidence="1">Uncharacterized protein</fullName>
    </submittedName>
</protein>
<reference evidence="1 2" key="1">
    <citation type="submission" date="2018-11" db="EMBL/GenBank/DDBJ databases">
        <title>Tabrizicola sp. isolated from sediment of alpine lake.</title>
        <authorList>
            <person name="Liu Z."/>
        </authorList>
    </citation>
    <scope>NUCLEOTIDE SEQUENCE [LARGE SCALE GENOMIC DNA]</scope>
    <source>
        <strain evidence="1 2">DRYC-M-16</strain>
    </source>
</reference>
<dbReference type="EMBL" id="RPEM01000020">
    <property type="protein sequence ID" value="TGD41560.1"/>
    <property type="molecule type" value="Genomic_DNA"/>
</dbReference>
<organism evidence="1 2">
    <name type="scientific">Pseudotabrizicola sediminis</name>
    <dbReference type="NCBI Taxonomy" id="2486418"/>
    <lineage>
        <taxon>Bacteria</taxon>
        <taxon>Pseudomonadati</taxon>
        <taxon>Pseudomonadota</taxon>
        <taxon>Alphaproteobacteria</taxon>
        <taxon>Rhodobacterales</taxon>
        <taxon>Paracoccaceae</taxon>
        <taxon>Pseudotabrizicola</taxon>
    </lineage>
</organism>
<name>A0ABY2KK70_9RHOB</name>
<dbReference type="Proteomes" id="UP000297741">
    <property type="component" value="Unassembled WGS sequence"/>
</dbReference>
<keyword evidence="2" id="KW-1185">Reference proteome</keyword>